<keyword evidence="3 12" id="KW-0813">Transport</keyword>
<dbReference type="GO" id="GO:0005886">
    <property type="term" value="C:plasma membrane"/>
    <property type="evidence" value="ECO:0007669"/>
    <property type="project" value="TreeGrafter"/>
</dbReference>
<comment type="subcellular location">
    <subcellularLocation>
        <location evidence="1">Membrane</location>
        <topology evidence="1">Multi-pass membrane protein</topology>
    </subcellularLocation>
</comment>
<keyword evidence="5 12" id="KW-0812">Transmembrane</keyword>
<evidence type="ECO:0000256" key="4">
    <source>
        <dbReference type="ARBA" id="ARBA00022461"/>
    </source>
</evidence>
<comment type="similarity">
    <text evidence="2 12">Belongs to the amiloride-sensitive sodium channel (TC 1.A.6) family.</text>
</comment>
<dbReference type="EMBL" id="VIIS01000074">
    <property type="protein sequence ID" value="KAF0313656.1"/>
    <property type="molecule type" value="Genomic_DNA"/>
</dbReference>
<evidence type="ECO:0000256" key="9">
    <source>
        <dbReference type="ARBA" id="ARBA00023136"/>
    </source>
</evidence>
<evidence type="ECO:0008006" key="15">
    <source>
        <dbReference type="Google" id="ProtNLM"/>
    </source>
</evidence>
<dbReference type="AlphaFoldDB" id="A0A6A4X1U7"/>
<evidence type="ECO:0000313" key="13">
    <source>
        <dbReference type="EMBL" id="KAF0313656.1"/>
    </source>
</evidence>
<gene>
    <name evidence="13" type="ORF">FJT64_015795</name>
</gene>
<evidence type="ECO:0000256" key="2">
    <source>
        <dbReference type="ARBA" id="ARBA00007193"/>
    </source>
</evidence>
<keyword evidence="11 12" id="KW-0407">Ion channel</keyword>
<dbReference type="Proteomes" id="UP000440578">
    <property type="component" value="Unassembled WGS sequence"/>
</dbReference>
<evidence type="ECO:0000256" key="7">
    <source>
        <dbReference type="ARBA" id="ARBA00023053"/>
    </source>
</evidence>
<evidence type="ECO:0000313" key="14">
    <source>
        <dbReference type="Proteomes" id="UP000440578"/>
    </source>
</evidence>
<evidence type="ECO:0000256" key="12">
    <source>
        <dbReference type="RuleBase" id="RU000679"/>
    </source>
</evidence>
<keyword evidence="10 12" id="KW-0739">Sodium transport</keyword>
<dbReference type="GO" id="GO:0015280">
    <property type="term" value="F:ligand-gated sodium channel activity"/>
    <property type="evidence" value="ECO:0007669"/>
    <property type="project" value="TreeGrafter"/>
</dbReference>
<organism evidence="13 14">
    <name type="scientific">Amphibalanus amphitrite</name>
    <name type="common">Striped barnacle</name>
    <name type="synonym">Balanus amphitrite</name>
    <dbReference type="NCBI Taxonomy" id="1232801"/>
    <lineage>
        <taxon>Eukaryota</taxon>
        <taxon>Metazoa</taxon>
        <taxon>Ecdysozoa</taxon>
        <taxon>Arthropoda</taxon>
        <taxon>Crustacea</taxon>
        <taxon>Multicrustacea</taxon>
        <taxon>Cirripedia</taxon>
        <taxon>Thoracica</taxon>
        <taxon>Thoracicalcarea</taxon>
        <taxon>Balanomorpha</taxon>
        <taxon>Balanoidea</taxon>
        <taxon>Balanidae</taxon>
        <taxon>Amphibalaninae</taxon>
        <taxon>Amphibalanus</taxon>
    </lineage>
</organism>
<proteinExistence type="inferred from homology"/>
<keyword evidence="9" id="KW-0472">Membrane</keyword>
<evidence type="ECO:0000256" key="6">
    <source>
        <dbReference type="ARBA" id="ARBA00022989"/>
    </source>
</evidence>
<keyword evidence="7" id="KW-0915">Sodium</keyword>
<evidence type="ECO:0000256" key="11">
    <source>
        <dbReference type="ARBA" id="ARBA00023303"/>
    </source>
</evidence>
<keyword evidence="14" id="KW-1185">Reference proteome</keyword>
<evidence type="ECO:0000256" key="1">
    <source>
        <dbReference type="ARBA" id="ARBA00004141"/>
    </source>
</evidence>
<dbReference type="Pfam" id="PF00858">
    <property type="entry name" value="ASC"/>
    <property type="match status" value="1"/>
</dbReference>
<dbReference type="InterPro" id="IPR001873">
    <property type="entry name" value="ENaC"/>
</dbReference>
<keyword evidence="6" id="KW-1133">Transmembrane helix</keyword>
<sequence length="406" mass="45518">MRPSWWPAEWPGPARCLLVAVCVVLVARHCWSLLLTLLSEPTTMTITYTDRSDVQVPSITICRQSAKAFELESSNETADGANVSVAKTVWDSSLKLKDLVISCEPDCTVQEDVSFPEGQVNVGIGTWTTWVHLDSLCHIFMPNITWRGVTVLTHGQKNRDLSLTLSNSDGSVSTFVTIHPRRWPVFGGTGIEDDESFIVDIGTNGKFFAKSIVREFENLNREPCQASPDYHQEECMYKCHERIWISRYNCSLPQMIEYYPQLSECPPAYLNLTINMLGMMETCGCPKACHFRMLSVDVVRRRFPGELMNITSIYLTSARVPEEVSTFRKSYYFGDMVSDAGGFISLMLGFTVLSLFDTVNSLLQGRGGVKAGRETGPIRPEVKVITSGVLTAGAPQSQWRYYQSRP</sequence>
<comment type="caution">
    <text evidence="13">The sequence shown here is derived from an EMBL/GenBank/DDBJ whole genome shotgun (WGS) entry which is preliminary data.</text>
</comment>
<evidence type="ECO:0000256" key="3">
    <source>
        <dbReference type="ARBA" id="ARBA00022448"/>
    </source>
</evidence>
<name>A0A6A4X1U7_AMPAM</name>
<evidence type="ECO:0000256" key="8">
    <source>
        <dbReference type="ARBA" id="ARBA00023065"/>
    </source>
</evidence>
<reference evidence="13 14" key="1">
    <citation type="submission" date="2019-07" db="EMBL/GenBank/DDBJ databases">
        <title>Draft genome assembly of a fouling barnacle, Amphibalanus amphitrite (Darwin, 1854): The first reference genome for Thecostraca.</title>
        <authorList>
            <person name="Kim W."/>
        </authorList>
    </citation>
    <scope>NUCLEOTIDE SEQUENCE [LARGE SCALE GENOMIC DNA]</scope>
    <source>
        <strain evidence="13">SNU_AA5</strain>
        <tissue evidence="13">Soma without cirri and trophi</tissue>
    </source>
</reference>
<dbReference type="PANTHER" id="PTHR11690">
    <property type="entry name" value="AMILORIDE-SENSITIVE SODIUM CHANNEL-RELATED"/>
    <property type="match status" value="1"/>
</dbReference>
<evidence type="ECO:0000256" key="5">
    <source>
        <dbReference type="ARBA" id="ARBA00022692"/>
    </source>
</evidence>
<protein>
    <recommendedName>
        <fullName evidence="15">Acid-sensing ion channel 3</fullName>
    </recommendedName>
</protein>
<keyword evidence="4 12" id="KW-0894">Sodium channel</keyword>
<keyword evidence="8 12" id="KW-0406">Ion transport</keyword>
<evidence type="ECO:0000256" key="10">
    <source>
        <dbReference type="ARBA" id="ARBA00023201"/>
    </source>
</evidence>
<accession>A0A6A4X1U7</accession>
<dbReference type="PANTHER" id="PTHR11690:SF300">
    <property type="entry name" value="PICKPOCKET PROTEIN 19"/>
    <property type="match status" value="1"/>
</dbReference>